<keyword evidence="1 2" id="KW-0694">RNA-binding</keyword>
<dbReference type="EMBL" id="JN375537">
    <property type="protein sequence ID" value="AEV23062.1"/>
    <property type="molecule type" value="mRNA"/>
</dbReference>
<dbReference type="SUPFAM" id="SSF54928">
    <property type="entry name" value="RNA-binding domain, RBD"/>
    <property type="match status" value="1"/>
</dbReference>
<gene>
    <name evidence="5" type="primary">bol1</name>
</gene>
<dbReference type="PROSITE" id="PS50102">
    <property type="entry name" value="RRM"/>
    <property type="match status" value="1"/>
</dbReference>
<evidence type="ECO:0000256" key="1">
    <source>
        <dbReference type="ARBA" id="ARBA00022884"/>
    </source>
</evidence>
<feature type="compositionally biased region" description="Low complexity" evidence="3">
    <location>
        <begin position="184"/>
        <end position="196"/>
    </location>
</feature>
<dbReference type="Pfam" id="PF00076">
    <property type="entry name" value="RRM_1"/>
    <property type="match status" value="1"/>
</dbReference>
<dbReference type="PANTHER" id="PTHR11176">
    <property type="entry name" value="BOULE-RELATED"/>
    <property type="match status" value="1"/>
</dbReference>
<dbReference type="GO" id="GO:0003730">
    <property type="term" value="F:mRNA 3'-UTR binding"/>
    <property type="evidence" value="ECO:0007669"/>
    <property type="project" value="TreeGrafter"/>
</dbReference>
<dbReference type="AlphaFoldDB" id="S4S5S3"/>
<dbReference type="PANTHER" id="PTHR11176:SF57">
    <property type="entry name" value="PROTEIN BOULE"/>
    <property type="match status" value="1"/>
</dbReference>
<dbReference type="InterPro" id="IPR012677">
    <property type="entry name" value="Nucleotide-bd_a/b_plait_sf"/>
</dbReference>
<evidence type="ECO:0000256" key="2">
    <source>
        <dbReference type="PROSITE-ProRule" id="PRU00176"/>
    </source>
</evidence>
<dbReference type="InterPro" id="IPR035979">
    <property type="entry name" value="RBD_domain_sf"/>
</dbReference>
<evidence type="ECO:0000256" key="3">
    <source>
        <dbReference type="SAM" id="MobiDB-lite"/>
    </source>
</evidence>
<proteinExistence type="evidence at transcript level"/>
<reference evidence="5" key="1">
    <citation type="submission" date="2011-07" db="EMBL/GenBank/DDBJ databases">
        <title>Boule's sexual (r)evolution.</title>
        <authorList>
            <person name="Kuales G."/>
            <person name="De Mulder K."/>
            <person name="Aufschnaiter R."/>
            <person name="Salvenmoser W."/>
            <person name="Takashima S."/>
            <person name="Hartenstein V."/>
            <person name="Gabl M."/>
            <person name="Jenewein M."/>
            <person name="Salzburger W."/>
            <person name="Ladurner P."/>
        </authorList>
    </citation>
    <scope>NUCLEOTIDE SEQUENCE</scope>
</reference>
<protein>
    <submittedName>
        <fullName evidence="5">Boule-like protein 1</fullName>
    </submittedName>
</protein>
<accession>S4S5S3</accession>
<dbReference type="Gene3D" id="3.30.70.330">
    <property type="match status" value="1"/>
</dbReference>
<evidence type="ECO:0000313" key="5">
    <source>
        <dbReference type="EMBL" id="AEV23062.1"/>
    </source>
</evidence>
<dbReference type="SMART" id="SM00360">
    <property type="entry name" value="RRM"/>
    <property type="match status" value="1"/>
</dbReference>
<feature type="region of interest" description="Disordered" evidence="3">
    <location>
        <begin position="110"/>
        <end position="198"/>
    </location>
</feature>
<dbReference type="GO" id="GO:0005737">
    <property type="term" value="C:cytoplasm"/>
    <property type="evidence" value="ECO:0007669"/>
    <property type="project" value="TreeGrafter"/>
</dbReference>
<evidence type="ECO:0000259" key="4">
    <source>
        <dbReference type="PROSITE" id="PS50102"/>
    </source>
</evidence>
<sequence length="374" mass="40412">MDGILAESPPRFRRRYSSSSGVLPNAISAAAAKGKNNFGTIIHNRVFIGGLHESVTEADLSAKFQHYGKISDIKIVKKPEMEKGYGFITFEMQDDASKLLEQSGTKVRINGTDSKIGPAIRRSSTSDQIYTPTAPPAPNCTPASGRVTPGPARDRFNSVPECLLNSTSDQSNPPIPVPLHTPTSSSSDNSHSQSGSANCQQNMNFLQQNELLAQLYFASTLQQQLLAVHQQQQMQQAAAVAAAAAAAQAAQQQQIQQLNHRRLQHQAATQQMQQQQQQLLAAAAAAAYQSPAVNERMLLDSRPDFSGSLFMTPSAAGMSTDYRTPDAPQASPMPYRGPEPMPIISPIQQVLPNYGSAFEFNIEPFSSPECSPST</sequence>
<dbReference type="GO" id="GO:0045948">
    <property type="term" value="P:positive regulation of translational initiation"/>
    <property type="evidence" value="ECO:0007669"/>
    <property type="project" value="TreeGrafter"/>
</dbReference>
<organism evidence="5">
    <name type="scientific">Isodiametra pulchra</name>
    <name type="common">Acoelomorph flatworm</name>
    <name type="synonym">Convoluta pulchra</name>
    <dbReference type="NCBI Taxonomy" id="504439"/>
    <lineage>
        <taxon>Eukaryota</taxon>
        <taxon>Metazoa</taxon>
        <taxon>Xenacoelomorpha</taxon>
        <taxon>Acoelomorpha</taxon>
        <taxon>Acoela</taxon>
        <taxon>Isodiametridae</taxon>
        <taxon>Isodiametra</taxon>
    </lineage>
</organism>
<dbReference type="InterPro" id="IPR000504">
    <property type="entry name" value="RRM_dom"/>
</dbReference>
<dbReference type="GO" id="GO:0008494">
    <property type="term" value="F:translation activator activity"/>
    <property type="evidence" value="ECO:0007669"/>
    <property type="project" value="TreeGrafter"/>
</dbReference>
<feature type="domain" description="RRM" evidence="4">
    <location>
        <begin position="44"/>
        <end position="127"/>
    </location>
</feature>
<dbReference type="GO" id="GO:0070935">
    <property type="term" value="P:3'-UTR-mediated mRNA stabilization"/>
    <property type="evidence" value="ECO:0007669"/>
    <property type="project" value="TreeGrafter"/>
</dbReference>
<name>S4S5S3_ISOPU</name>